<dbReference type="Ensembl" id="ENSCSET00000010202.1">
    <property type="protein sequence ID" value="ENSCSEP00000010081.1"/>
    <property type="gene ID" value="ENSCSEG00000006464.1"/>
</dbReference>
<feature type="transmembrane region" description="Helical" evidence="10">
    <location>
        <begin position="354"/>
        <end position="373"/>
    </location>
</feature>
<dbReference type="OrthoDB" id="1654420at2759"/>
<keyword evidence="9" id="KW-0175">Coiled coil</keyword>
<keyword evidence="5 11" id="KW-0732">Signal</keyword>
<feature type="transmembrane region" description="Helical" evidence="10">
    <location>
        <begin position="409"/>
        <end position="437"/>
    </location>
</feature>
<keyword evidence="7" id="KW-0406">Ion transport</keyword>
<dbReference type="AlphaFoldDB" id="A0A3P8VA05"/>
<evidence type="ECO:0000256" key="9">
    <source>
        <dbReference type="SAM" id="Coils"/>
    </source>
</evidence>
<protein>
    <submittedName>
        <fullName evidence="13">Transmembrane and coiled-coil domains 3</fullName>
    </submittedName>
</protein>
<dbReference type="KEGG" id="csem:103378937"/>
<dbReference type="GeneTree" id="ENSGT00390000001394"/>
<dbReference type="CTD" id="55002"/>
<evidence type="ECO:0000256" key="10">
    <source>
        <dbReference type="SAM" id="Phobius"/>
    </source>
</evidence>
<keyword evidence="2" id="KW-0813">Transport</keyword>
<reference evidence="13 14" key="1">
    <citation type="journal article" date="2014" name="Nat. Genet.">
        <title>Whole-genome sequence of a flatfish provides insights into ZW sex chromosome evolution and adaptation to a benthic lifestyle.</title>
        <authorList>
            <person name="Chen S."/>
            <person name="Zhang G."/>
            <person name="Shao C."/>
            <person name="Huang Q."/>
            <person name="Liu G."/>
            <person name="Zhang P."/>
            <person name="Song W."/>
            <person name="An N."/>
            <person name="Chalopin D."/>
            <person name="Volff J.N."/>
            <person name="Hong Y."/>
            <person name="Li Q."/>
            <person name="Sha Z."/>
            <person name="Zhou H."/>
            <person name="Xie M."/>
            <person name="Yu Q."/>
            <person name="Liu Y."/>
            <person name="Xiang H."/>
            <person name="Wang N."/>
            <person name="Wu K."/>
            <person name="Yang C."/>
            <person name="Zhou Q."/>
            <person name="Liao X."/>
            <person name="Yang L."/>
            <person name="Hu Q."/>
            <person name="Zhang J."/>
            <person name="Meng L."/>
            <person name="Jin L."/>
            <person name="Tian Y."/>
            <person name="Lian J."/>
            <person name="Yang J."/>
            <person name="Miao G."/>
            <person name="Liu S."/>
            <person name="Liang Z."/>
            <person name="Yan F."/>
            <person name="Li Y."/>
            <person name="Sun B."/>
            <person name="Zhang H."/>
            <person name="Zhang J."/>
            <person name="Zhu Y."/>
            <person name="Du M."/>
            <person name="Zhao Y."/>
            <person name="Schartl M."/>
            <person name="Tang Q."/>
            <person name="Wang J."/>
        </authorList>
    </citation>
    <scope>NUCLEOTIDE SEQUENCE</scope>
</reference>
<evidence type="ECO:0000256" key="4">
    <source>
        <dbReference type="ARBA" id="ARBA00022692"/>
    </source>
</evidence>
<dbReference type="RefSeq" id="XP_008308535.1">
    <property type="nucleotide sequence ID" value="XM_008310313.3"/>
</dbReference>
<dbReference type="Proteomes" id="UP000265120">
    <property type="component" value="Chromosome 5"/>
</dbReference>
<feature type="domain" description="Cation/H+ exchanger transmembrane" evidence="12">
    <location>
        <begin position="278"/>
        <end position="677"/>
    </location>
</feature>
<feature type="coiled-coil region" evidence="9">
    <location>
        <begin position="127"/>
        <end position="199"/>
    </location>
</feature>
<dbReference type="Gene3D" id="1.20.1530.20">
    <property type="match status" value="1"/>
</dbReference>
<dbReference type="STRING" id="244447.ENSCSEP00000010081"/>
<evidence type="ECO:0000256" key="6">
    <source>
        <dbReference type="ARBA" id="ARBA00022989"/>
    </source>
</evidence>
<keyword evidence="3" id="KW-0050">Antiport</keyword>
<keyword evidence="8 10" id="KW-0472">Membrane</keyword>
<feature type="transmembrane region" description="Helical" evidence="10">
    <location>
        <begin position="473"/>
        <end position="495"/>
    </location>
</feature>
<evidence type="ECO:0000313" key="13">
    <source>
        <dbReference type="Ensembl" id="ENSCSEP00000010081.1"/>
    </source>
</evidence>
<evidence type="ECO:0000256" key="7">
    <source>
        <dbReference type="ARBA" id="ARBA00023065"/>
    </source>
</evidence>
<reference evidence="13" key="3">
    <citation type="submission" date="2025-09" db="UniProtKB">
        <authorList>
            <consortium name="Ensembl"/>
        </authorList>
    </citation>
    <scope>IDENTIFICATION</scope>
</reference>
<feature type="transmembrane region" description="Helical" evidence="10">
    <location>
        <begin position="658"/>
        <end position="677"/>
    </location>
</feature>
<evidence type="ECO:0000256" key="2">
    <source>
        <dbReference type="ARBA" id="ARBA00022448"/>
    </source>
</evidence>
<keyword evidence="6 10" id="KW-1133">Transmembrane helix</keyword>
<dbReference type="InterPro" id="IPR045158">
    <property type="entry name" value="KEA4/5/6-like"/>
</dbReference>
<name>A0A3P8VA05_CYNSE</name>
<evidence type="ECO:0000256" key="11">
    <source>
        <dbReference type="SAM" id="SignalP"/>
    </source>
</evidence>
<dbReference type="PANTHER" id="PTHR16254">
    <property type="entry name" value="POTASSIUM/PROTON ANTIPORTER-RELATED"/>
    <property type="match status" value="1"/>
</dbReference>
<dbReference type="GO" id="GO:0015386">
    <property type="term" value="F:potassium:proton antiporter activity"/>
    <property type="evidence" value="ECO:0007669"/>
    <property type="project" value="InterPro"/>
</dbReference>
<dbReference type="GeneID" id="103378937"/>
<dbReference type="InterPro" id="IPR038770">
    <property type="entry name" value="Na+/solute_symporter_sf"/>
</dbReference>
<evidence type="ECO:0000313" key="14">
    <source>
        <dbReference type="Proteomes" id="UP000265120"/>
    </source>
</evidence>
<evidence type="ECO:0000259" key="12">
    <source>
        <dbReference type="Pfam" id="PF00999"/>
    </source>
</evidence>
<evidence type="ECO:0000256" key="1">
    <source>
        <dbReference type="ARBA" id="ARBA00004141"/>
    </source>
</evidence>
<keyword evidence="4 10" id="KW-0812">Transmembrane</keyword>
<dbReference type="Pfam" id="PF00999">
    <property type="entry name" value="Na_H_Exchanger"/>
    <property type="match status" value="1"/>
</dbReference>
<feature type="transmembrane region" description="Helical" evidence="10">
    <location>
        <begin position="379"/>
        <end position="397"/>
    </location>
</feature>
<dbReference type="InterPro" id="IPR006153">
    <property type="entry name" value="Cation/H_exchanger_TM"/>
</dbReference>
<proteinExistence type="predicted"/>
<feature type="transmembrane region" description="Helical" evidence="10">
    <location>
        <begin position="516"/>
        <end position="537"/>
    </location>
</feature>
<accession>A0A3P8VA05</accession>
<feature type="transmembrane region" description="Helical" evidence="10">
    <location>
        <begin position="571"/>
        <end position="591"/>
    </location>
</feature>
<keyword evidence="14" id="KW-1185">Reference proteome</keyword>
<dbReference type="GO" id="GO:0016020">
    <property type="term" value="C:membrane"/>
    <property type="evidence" value="ECO:0007669"/>
    <property type="project" value="UniProtKB-SubCell"/>
</dbReference>
<feature type="signal peptide" evidence="11">
    <location>
        <begin position="1"/>
        <end position="19"/>
    </location>
</feature>
<dbReference type="InParanoid" id="A0A3P8VA05"/>
<dbReference type="PANTHER" id="PTHR16254:SF14">
    <property type="entry name" value="TRANSMEMBRANE AND COILED-COIL DOMAIN-CONTAINING PROTEIN 3"/>
    <property type="match status" value="1"/>
</dbReference>
<feature type="transmembrane region" description="Helical" evidence="10">
    <location>
        <begin position="625"/>
        <end position="646"/>
    </location>
</feature>
<comment type="subcellular location">
    <subcellularLocation>
        <location evidence="1">Membrane</location>
        <topology evidence="1">Multi-pass membrane protein</topology>
    </subcellularLocation>
</comment>
<feature type="chain" id="PRO_5018067700" evidence="11">
    <location>
        <begin position="20"/>
        <end position="687"/>
    </location>
</feature>
<sequence>MQFFYWLLYFGLLPKASVGEDRDQKVKNDNKLVLNKLLAKDHTWVASNCKHLVGLLRQKNVVIKKLAIAANAVGKDETLSEPERHFQVHTLEVFQKELNESEHLVFQAMHSLHRALQGDYRDVVNMKESSRQRLEALREAAIKEEQEYMELVAAEKHQQEAAKSALAQNTSLSVVDEILEEIRKAADRLEEAIEEHVFDNNREMEGVNVEAVLRVEDDDEGTGKRGNKSGVKEVEDDLGLSMLIDSQNNQYVLAKPRDSTMPRVDPHLIKDLVSVVMMSLPCGWICTLLSLPPMLGYIICGVLLGPSGLNTIKSMVQVETLGELGVFFTLFVVGLEFSPDRIRKIWKTSVQGSCYLTLLMVGAGLLWGQVLSIRPTQTVFISTCLSLSSTPLVSRFVAGSSRGEREGELDYSIVLLGMLVMQDVQLSLFIAAMPTLILAQSGDSDRWIIRTVMRSNESDDWQQNDFLFGSLRVLFLLVQILVSLAAVMLLCLLLKSSVIGPLYRKLHTESKGNKEILVLGTTAFVFFMLTVTDFLYVSMELGCFLAGALLSTQGHTNTAEVMGCIEPIRDFLAIIFFASIGFHVFPSFVLYELSILVALTLTLVIMKFFMAALVLTFILPRGSRHIRWVVSAGLAQVSEFSFVLGSRARRAGILSREVYLLVLSVTTLSLLLAPFLWRATRHRLFPR</sequence>
<evidence type="ECO:0000256" key="5">
    <source>
        <dbReference type="ARBA" id="ARBA00022729"/>
    </source>
</evidence>
<feature type="transmembrane region" description="Helical" evidence="10">
    <location>
        <begin position="598"/>
        <end position="619"/>
    </location>
</feature>
<reference evidence="13" key="2">
    <citation type="submission" date="2025-08" db="UniProtKB">
        <authorList>
            <consortium name="Ensembl"/>
        </authorList>
    </citation>
    <scope>IDENTIFICATION</scope>
</reference>
<dbReference type="OMA" id="IKAHASK"/>
<evidence type="ECO:0000256" key="3">
    <source>
        <dbReference type="ARBA" id="ARBA00022449"/>
    </source>
</evidence>
<evidence type="ECO:0000256" key="8">
    <source>
        <dbReference type="ARBA" id="ARBA00023136"/>
    </source>
</evidence>
<feature type="transmembrane region" description="Helical" evidence="10">
    <location>
        <begin position="282"/>
        <end position="304"/>
    </location>
</feature>
<dbReference type="RefSeq" id="XP_008308534.1">
    <property type="nucleotide sequence ID" value="XM_008310312.3"/>
</dbReference>
<organism evidence="13 14">
    <name type="scientific">Cynoglossus semilaevis</name>
    <name type="common">Tongue sole</name>
    <dbReference type="NCBI Taxonomy" id="244447"/>
    <lineage>
        <taxon>Eukaryota</taxon>
        <taxon>Metazoa</taxon>
        <taxon>Chordata</taxon>
        <taxon>Craniata</taxon>
        <taxon>Vertebrata</taxon>
        <taxon>Euteleostomi</taxon>
        <taxon>Actinopterygii</taxon>
        <taxon>Neopterygii</taxon>
        <taxon>Teleostei</taxon>
        <taxon>Neoteleostei</taxon>
        <taxon>Acanthomorphata</taxon>
        <taxon>Carangaria</taxon>
        <taxon>Pleuronectiformes</taxon>
        <taxon>Pleuronectoidei</taxon>
        <taxon>Cynoglossidae</taxon>
        <taxon>Cynoglossinae</taxon>
        <taxon>Cynoglossus</taxon>
    </lineage>
</organism>